<organism evidence="1 2">
    <name type="scientific">Tateyamaria armeniaca</name>
    <dbReference type="NCBI Taxonomy" id="2518930"/>
    <lineage>
        <taxon>Bacteria</taxon>
        <taxon>Pseudomonadati</taxon>
        <taxon>Pseudomonadota</taxon>
        <taxon>Alphaproteobacteria</taxon>
        <taxon>Rhodobacterales</taxon>
        <taxon>Roseobacteraceae</taxon>
        <taxon>Tateyamaria</taxon>
    </lineage>
</organism>
<sequence>MEKVTCRTPAAGRTGVTNIPAWKFDAVRAAILDALGDGPMLYKHLNEEVADRLDADTLAKLGKLGWHVVTVKLELEVRGEIERLDTRGPQQIRAV</sequence>
<evidence type="ECO:0000313" key="2">
    <source>
        <dbReference type="Proteomes" id="UP001627408"/>
    </source>
</evidence>
<dbReference type="EMBL" id="JBHDIY010000002">
    <property type="protein sequence ID" value="MFL4469087.1"/>
    <property type="molecule type" value="Genomic_DNA"/>
</dbReference>
<proteinExistence type="predicted"/>
<protein>
    <recommendedName>
        <fullName evidence="3">Helix-turn-helix DNA binding domain protein</fullName>
    </recommendedName>
</protein>
<dbReference type="Pfam" id="PF22278">
    <property type="entry name" value="DUF6958"/>
    <property type="match status" value="1"/>
</dbReference>
<comment type="caution">
    <text evidence="1">The sequence shown here is derived from an EMBL/GenBank/DDBJ whole genome shotgun (WGS) entry which is preliminary data.</text>
</comment>
<evidence type="ECO:0000313" key="1">
    <source>
        <dbReference type="EMBL" id="MFL4469087.1"/>
    </source>
</evidence>
<reference evidence="1 2" key="1">
    <citation type="submission" date="2024-08" db="EMBL/GenBank/DDBJ databases">
        <title>Tateyamaria sp. nov., isolated from marine algae.</title>
        <authorList>
            <person name="Choi B.J."/>
            <person name="Kim J.M."/>
            <person name="Lee J.K."/>
            <person name="Choi D.G."/>
            <person name="Bayburt H."/>
            <person name="Baek J.H."/>
            <person name="Han D.M."/>
            <person name="Jeon C.O."/>
        </authorList>
    </citation>
    <scope>NUCLEOTIDE SEQUENCE [LARGE SCALE GENOMIC DNA]</scope>
    <source>
        <strain evidence="1 2">KMU-156</strain>
    </source>
</reference>
<dbReference type="Proteomes" id="UP001627408">
    <property type="component" value="Unassembled WGS sequence"/>
</dbReference>
<dbReference type="InterPro" id="IPR054233">
    <property type="entry name" value="DUF6958"/>
</dbReference>
<gene>
    <name evidence="1" type="ORF">ACERZ8_04100</name>
</gene>
<name>A0ABW8UQ67_9RHOB</name>
<evidence type="ECO:0008006" key="3">
    <source>
        <dbReference type="Google" id="ProtNLM"/>
    </source>
</evidence>
<accession>A0ABW8UQ67</accession>
<dbReference type="RefSeq" id="WP_407590854.1">
    <property type="nucleotide sequence ID" value="NZ_JBHDIY010000002.1"/>
</dbReference>
<keyword evidence="2" id="KW-1185">Reference proteome</keyword>